<evidence type="ECO:0000313" key="5">
    <source>
        <dbReference type="EMBL" id="AIM28186.1"/>
    </source>
</evidence>
<dbReference type="GO" id="GO:0008840">
    <property type="term" value="F:4-hydroxy-tetrahydrodipicolinate synthase activity"/>
    <property type="evidence" value="ECO:0007669"/>
    <property type="project" value="UniProtKB-EC"/>
</dbReference>
<dbReference type="EMBL" id="CP008822">
    <property type="protein sequence ID" value="AIM28186.1"/>
    <property type="molecule type" value="Genomic_DNA"/>
</dbReference>
<dbReference type="EC" id="4.3.3.7" evidence="5"/>
<evidence type="ECO:0000256" key="3">
    <source>
        <dbReference type="PIRSR" id="PIRSR001365-1"/>
    </source>
</evidence>
<proteinExistence type="predicted"/>
<keyword evidence="1 5" id="KW-0456">Lyase</keyword>
<dbReference type="Gene3D" id="3.20.20.70">
    <property type="entry name" value="Aldolase class I"/>
    <property type="match status" value="1"/>
</dbReference>
<feature type="active site" description="Schiff-base intermediate with substrate" evidence="3">
    <location>
        <position position="173"/>
    </location>
</feature>
<dbReference type="OMA" id="YWNAISA"/>
<dbReference type="InterPro" id="IPR002220">
    <property type="entry name" value="DapA-like"/>
</dbReference>
<dbReference type="PRINTS" id="PR00146">
    <property type="entry name" value="DHPICSNTHASE"/>
</dbReference>
<evidence type="ECO:0000256" key="4">
    <source>
        <dbReference type="PIRSR" id="PIRSR001365-2"/>
    </source>
</evidence>
<keyword evidence="2" id="KW-0704">Schiff base</keyword>
<dbReference type="SMART" id="SM01130">
    <property type="entry name" value="DHDPS"/>
    <property type="match status" value="1"/>
</dbReference>
<gene>
    <name evidence="5" type="ORF">HA72_2063</name>
</gene>
<dbReference type="PANTHER" id="PTHR12128:SF66">
    <property type="entry name" value="4-HYDROXY-2-OXOGLUTARATE ALDOLASE, MITOCHONDRIAL"/>
    <property type="match status" value="1"/>
</dbReference>
<dbReference type="CDD" id="cd00408">
    <property type="entry name" value="DHDPS-like"/>
    <property type="match status" value="1"/>
</dbReference>
<dbReference type="InterPro" id="IPR013785">
    <property type="entry name" value="Aldolase_TIM"/>
</dbReference>
<name>A0A088E764_9CREN</name>
<dbReference type="Pfam" id="PF00701">
    <property type="entry name" value="DHDPS"/>
    <property type="match status" value="1"/>
</dbReference>
<reference evidence="5 6" key="1">
    <citation type="journal article" date="2014" name="J. Bacteriol.">
        <title>Role of an Archaeal PitA Transporter in the Copper and Arsenic Resistance of Metallosphaera sedula, an Extreme Thermoacidophile.</title>
        <authorList>
            <person name="McCarthy S."/>
            <person name="Ai C."/>
            <person name="Wheaton G."/>
            <person name="Tevatia R."/>
            <person name="Eckrich V."/>
            <person name="Kelly R."/>
            <person name="Blum P."/>
        </authorList>
    </citation>
    <scope>NUCLEOTIDE SEQUENCE [LARGE SCALE GENOMIC DNA]</scope>
    <source>
        <strain evidence="5 6">CuR1</strain>
    </source>
</reference>
<feature type="binding site" evidence="4">
    <location>
        <position position="60"/>
    </location>
    <ligand>
        <name>pyruvate</name>
        <dbReference type="ChEBI" id="CHEBI:15361"/>
    </ligand>
</feature>
<dbReference type="AlphaFoldDB" id="A0A088E764"/>
<dbReference type="PANTHER" id="PTHR12128">
    <property type="entry name" value="DIHYDRODIPICOLINATE SYNTHASE"/>
    <property type="match status" value="1"/>
</dbReference>
<evidence type="ECO:0000313" key="6">
    <source>
        <dbReference type="Proteomes" id="UP000029084"/>
    </source>
</evidence>
<evidence type="ECO:0000256" key="2">
    <source>
        <dbReference type="ARBA" id="ARBA00023270"/>
    </source>
</evidence>
<organism evidence="5 6">
    <name type="scientific">Metallosphaera sedula</name>
    <dbReference type="NCBI Taxonomy" id="43687"/>
    <lineage>
        <taxon>Archaea</taxon>
        <taxon>Thermoproteota</taxon>
        <taxon>Thermoprotei</taxon>
        <taxon>Sulfolobales</taxon>
        <taxon>Sulfolobaceae</taxon>
        <taxon>Metallosphaera</taxon>
    </lineage>
</organism>
<accession>A0A088E764</accession>
<dbReference type="GO" id="GO:0008675">
    <property type="term" value="F:2-dehydro-3-deoxy-phosphogluconate aldolase activity"/>
    <property type="evidence" value="ECO:0007669"/>
    <property type="project" value="UniProtKB-ARBA"/>
</dbReference>
<dbReference type="PROSITE" id="PS00666">
    <property type="entry name" value="DHDPS_2"/>
    <property type="match status" value="1"/>
</dbReference>
<feature type="active site" description="Proton donor/acceptor" evidence="3">
    <location>
        <position position="145"/>
    </location>
</feature>
<dbReference type="Proteomes" id="UP000029084">
    <property type="component" value="Chromosome"/>
</dbReference>
<dbReference type="InterPro" id="IPR020625">
    <property type="entry name" value="Schiff_base-form_aldolases_AS"/>
</dbReference>
<dbReference type="PIRSF" id="PIRSF001365">
    <property type="entry name" value="DHDPS"/>
    <property type="match status" value="1"/>
</dbReference>
<sequence>MLYQLELIMHHILGVYMKQIIVANVTPFDEKGNLDLEGLRTLYNFDLSRGATGFWVMGTTGECKMLTYSEKLAVAKASIETLGNKAIIGINEESTDNAVKLAKEIVDMGASKIFSLPPIYHKPSELGLFKFFESISKIGIPVYVYNIPSYVGYNIDLNLTGKMAEEGIIQGMKYTTNDLVSFHEYTRLKQDHKEFEILMGTEHLILPSLMYGGDGVVTAVANFAPEFVKNIFDSFEKGDILKAMEDQYKVIKLASVVSGEDYPAGVKIALRYRGIYVGRVREPLQEDINREGVIYATLKEFGL</sequence>
<protein>
    <submittedName>
        <fullName evidence="5">Dihydrodipicolinate synthase</fullName>
        <ecNumber evidence="5">4.3.3.7</ecNumber>
    </submittedName>
</protein>
<dbReference type="GO" id="GO:0044281">
    <property type="term" value="P:small molecule metabolic process"/>
    <property type="evidence" value="ECO:0007669"/>
    <property type="project" value="UniProtKB-ARBA"/>
</dbReference>
<dbReference type="SUPFAM" id="SSF51569">
    <property type="entry name" value="Aldolase"/>
    <property type="match status" value="1"/>
</dbReference>
<feature type="binding site" evidence="4">
    <location>
        <position position="217"/>
    </location>
    <ligand>
        <name>pyruvate</name>
        <dbReference type="ChEBI" id="CHEBI:15361"/>
    </ligand>
</feature>
<evidence type="ECO:0000256" key="1">
    <source>
        <dbReference type="ARBA" id="ARBA00023239"/>
    </source>
</evidence>